<name>A0A9P9F2X6_9HYPO</name>
<accession>A0A9P9F2X6</accession>
<dbReference type="Proteomes" id="UP000717696">
    <property type="component" value="Unassembled WGS sequence"/>
</dbReference>
<evidence type="ECO:0000313" key="3">
    <source>
        <dbReference type="Proteomes" id="UP000717696"/>
    </source>
</evidence>
<reference evidence="2" key="1">
    <citation type="journal article" date="2021" name="Nat. Commun.">
        <title>Genetic determinants of endophytism in the Arabidopsis root mycobiome.</title>
        <authorList>
            <person name="Mesny F."/>
            <person name="Miyauchi S."/>
            <person name="Thiergart T."/>
            <person name="Pickel B."/>
            <person name="Atanasova L."/>
            <person name="Karlsson M."/>
            <person name="Huettel B."/>
            <person name="Barry K.W."/>
            <person name="Haridas S."/>
            <person name="Chen C."/>
            <person name="Bauer D."/>
            <person name="Andreopoulos W."/>
            <person name="Pangilinan J."/>
            <person name="LaButti K."/>
            <person name="Riley R."/>
            <person name="Lipzen A."/>
            <person name="Clum A."/>
            <person name="Drula E."/>
            <person name="Henrissat B."/>
            <person name="Kohler A."/>
            <person name="Grigoriev I.V."/>
            <person name="Martin F.M."/>
            <person name="Hacquard S."/>
        </authorList>
    </citation>
    <scope>NUCLEOTIDE SEQUENCE</scope>
    <source>
        <strain evidence="2">MPI-CAGE-AT-0021</strain>
    </source>
</reference>
<organism evidence="2 3">
    <name type="scientific">Dactylonectria estremocensis</name>
    <dbReference type="NCBI Taxonomy" id="1079267"/>
    <lineage>
        <taxon>Eukaryota</taxon>
        <taxon>Fungi</taxon>
        <taxon>Dikarya</taxon>
        <taxon>Ascomycota</taxon>
        <taxon>Pezizomycotina</taxon>
        <taxon>Sordariomycetes</taxon>
        <taxon>Hypocreomycetidae</taxon>
        <taxon>Hypocreales</taxon>
        <taxon>Nectriaceae</taxon>
        <taxon>Dactylonectria</taxon>
    </lineage>
</organism>
<evidence type="ECO:0000256" key="1">
    <source>
        <dbReference type="SAM" id="MobiDB-lite"/>
    </source>
</evidence>
<gene>
    <name evidence="2" type="ORF">B0J13DRAFT_250170</name>
</gene>
<proteinExistence type="predicted"/>
<dbReference type="AlphaFoldDB" id="A0A9P9F2X6"/>
<dbReference type="EMBL" id="JAGMUU010000005">
    <property type="protein sequence ID" value="KAH7151852.1"/>
    <property type="molecule type" value="Genomic_DNA"/>
</dbReference>
<feature type="compositionally biased region" description="Basic and acidic residues" evidence="1">
    <location>
        <begin position="30"/>
        <end position="52"/>
    </location>
</feature>
<protein>
    <submittedName>
        <fullName evidence="2">Uncharacterized protein</fullName>
    </submittedName>
</protein>
<evidence type="ECO:0000313" key="2">
    <source>
        <dbReference type="EMBL" id="KAH7151852.1"/>
    </source>
</evidence>
<keyword evidence="3" id="KW-1185">Reference proteome</keyword>
<sequence length="212" mass="23382">MVHLLEVADIDRSNATDSDPGSKGNVVRNTNEEYNCREGKRQEEGKTTRPDSPRCQYCLSIHVRVRAPSRTIALPLWLCDSSGFTLPVHSSLVTRQPSLALAHRFCDLPLFPLGVSLSHHSPVQPASAIRPSIHPFAHLAPAPAHPFQSRVCPNLSPISPFNSLSPSNLQFGLYKAWLFLRPRLLSHRCNSVRASSSPTYLANSASFVDDLP</sequence>
<comment type="caution">
    <text evidence="2">The sequence shown here is derived from an EMBL/GenBank/DDBJ whole genome shotgun (WGS) entry which is preliminary data.</text>
</comment>
<feature type="region of interest" description="Disordered" evidence="1">
    <location>
        <begin position="13"/>
        <end position="52"/>
    </location>
</feature>